<evidence type="ECO:0000256" key="7">
    <source>
        <dbReference type="ARBA" id="ARBA00023136"/>
    </source>
</evidence>
<dbReference type="CDD" id="cd11299">
    <property type="entry name" value="O-FucT_plant"/>
    <property type="match status" value="1"/>
</dbReference>
<evidence type="ECO:0000256" key="12">
    <source>
        <dbReference type="SAM" id="SignalP"/>
    </source>
</evidence>
<name>A0A0K9PUP5_ZOSMR</name>
<evidence type="ECO:0000256" key="3">
    <source>
        <dbReference type="ARBA" id="ARBA00022676"/>
    </source>
</evidence>
<accession>A0A0K9PUP5</accession>
<dbReference type="InterPro" id="IPR052272">
    <property type="entry name" value="GT106_glycosyltransferase"/>
</dbReference>
<evidence type="ECO:0000256" key="9">
    <source>
        <dbReference type="ARBA" id="ARBA00023253"/>
    </source>
</evidence>
<keyword evidence="8" id="KW-0325">Glycoprotein</keyword>
<dbReference type="InterPro" id="IPR024709">
    <property type="entry name" value="FucosylTrfase_pln"/>
</dbReference>
<evidence type="ECO:0000256" key="11">
    <source>
        <dbReference type="ARBA" id="ARBA00030350"/>
    </source>
</evidence>
<reference evidence="14" key="1">
    <citation type="journal article" date="2016" name="Nature">
        <title>The genome of the seagrass Zostera marina reveals angiosperm adaptation to the sea.</title>
        <authorList>
            <person name="Olsen J.L."/>
            <person name="Rouze P."/>
            <person name="Verhelst B."/>
            <person name="Lin Y.-C."/>
            <person name="Bayer T."/>
            <person name="Collen J."/>
            <person name="Dattolo E."/>
            <person name="De Paoli E."/>
            <person name="Dittami S."/>
            <person name="Maumus F."/>
            <person name="Michel G."/>
            <person name="Kersting A."/>
            <person name="Lauritano C."/>
            <person name="Lohaus R."/>
            <person name="Toepel M."/>
            <person name="Tonon T."/>
            <person name="Vanneste K."/>
            <person name="Amirebrahimi M."/>
            <person name="Brakel J."/>
            <person name="Bostroem C."/>
            <person name="Chovatia M."/>
            <person name="Grimwood J."/>
            <person name="Jenkins J.W."/>
            <person name="Jueterbock A."/>
            <person name="Mraz A."/>
            <person name="Stam W.T."/>
            <person name="Tice H."/>
            <person name="Bornberg-Bauer E."/>
            <person name="Green P.J."/>
            <person name="Pearson G.A."/>
            <person name="Procaccini G."/>
            <person name="Duarte C.M."/>
            <person name="Schmutz J."/>
            <person name="Reusch T.B.H."/>
            <person name="Van de Peer Y."/>
        </authorList>
    </citation>
    <scope>NUCLEOTIDE SEQUENCE [LARGE SCALE GENOMIC DNA]</scope>
    <source>
        <strain evidence="14">cv. Finnish</strain>
    </source>
</reference>
<dbReference type="PIRSF" id="PIRSF009360">
    <property type="entry name" value="UCP009360"/>
    <property type="match status" value="1"/>
</dbReference>
<evidence type="ECO:0000256" key="8">
    <source>
        <dbReference type="ARBA" id="ARBA00023180"/>
    </source>
</evidence>
<evidence type="ECO:0000256" key="2">
    <source>
        <dbReference type="ARBA" id="ARBA00007737"/>
    </source>
</evidence>
<dbReference type="Proteomes" id="UP000036987">
    <property type="component" value="Unassembled WGS sequence"/>
</dbReference>
<evidence type="ECO:0000256" key="5">
    <source>
        <dbReference type="ARBA" id="ARBA00022692"/>
    </source>
</evidence>
<keyword evidence="9" id="KW-0294">Fucose metabolism</keyword>
<evidence type="ECO:0000256" key="10">
    <source>
        <dbReference type="ARBA" id="ARBA00023277"/>
    </source>
</evidence>
<keyword evidence="5" id="KW-0812">Transmembrane</keyword>
<dbReference type="OrthoDB" id="1868072at2759"/>
<proteinExistence type="inferred from homology"/>
<dbReference type="EMBL" id="LFYR01000621">
    <property type="protein sequence ID" value="KMZ72649.1"/>
    <property type="molecule type" value="Genomic_DNA"/>
</dbReference>
<feature type="chain" id="PRO_5005528259" description="O-fucosyltransferase family protein" evidence="12">
    <location>
        <begin position="18"/>
        <end position="545"/>
    </location>
</feature>
<keyword evidence="14" id="KW-1185">Reference proteome</keyword>
<evidence type="ECO:0000256" key="1">
    <source>
        <dbReference type="ARBA" id="ARBA00004167"/>
    </source>
</evidence>
<dbReference type="Pfam" id="PF10250">
    <property type="entry name" value="O-FucT"/>
    <property type="match status" value="1"/>
</dbReference>
<dbReference type="GO" id="GO:0006004">
    <property type="term" value="P:fucose metabolic process"/>
    <property type="evidence" value="ECO:0007669"/>
    <property type="project" value="UniProtKB-KW"/>
</dbReference>
<sequence>MIACVVLLMILLLLSDSILLFIIQQFNYSGGFTIRNVKHLNLQNAHKNENGKVIYKKLFTLASKIESRNTSSDLWKEPYEEEASRWKPCAGNFKKRGSQALSRLEKEHDNRRRSSRYVVVSANGGLNQQRVAVCNAVVVAFVLNASLVLPKFLYSSVWKDVSQFEDIYQVDYFINYLRNDLNIVKELPLNLQVDFEAIGSQLTDMDIMKESTPDEFIKTALPLLQKNNVVHFLGFVNRLAFDPMNPNLQRLRCKCNFHALKFVPKIQNLGSLLIKRIRNSNNPNPKLSNIHTQLLGSDQQPVIHLNTQNRSNIQYIALHLRFEIDMIAYSLCDFGGGITEARELQAYREIHFPRLVKYMKTKKNLISSKELKKKGKCPLTPEEVALVLSALGFGPKTYIFLAGSNIYGGRSRMIPLTKLFPNMVTKEDLLTPSELAPFKNFSNQLAALDFIACATSDVFSMTDSGSQLSSLVSGYRVYHGRGHAPILRPNKEILANILSKSRSIEWIDFVDRIKEMIDEDQNVHRRFNGQSIYRHPRSQGCMCKI</sequence>
<comment type="similarity">
    <text evidence="2">Belongs to the glycosyltransferase GT106 family.</text>
</comment>
<evidence type="ECO:0000313" key="14">
    <source>
        <dbReference type="Proteomes" id="UP000036987"/>
    </source>
</evidence>
<protein>
    <recommendedName>
        <fullName evidence="11">O-fucosyltransferase family protein</fullName>
    </recommendedName>
</protein>
<dbReference type="InterPro" id="IPR019378">
    <property type="entry name" value="GDP-Fuc_O-FucTrfase"/>
</dbReference>
<evidence type="ECO:0000313" key="13">
    <source>
        <dbReference type="EMBL" id="KMZ72649.1"/>
    </source>
</evidence>
<feature type="signal peptide" evidence="12">
    <location>
        <begin position="1"/>
        <end position="17"/>
    </location>
</feature>
<dbReference type="PANTHER" id="PTHR31933">
    <property type="entry name" value="O-FUCOSYLTRANSFERASE 2-RELATED"/>
    <property type="match status" value="1"/>
</dbReference>
<dbReference type="PANTHER" id="PTHR31933:SF4">
    <property type="entry name" value="O-FUCOSYLTRANSFERASE 8"/>
    <property type="match status" value="1"/>
</dbReference>
<gene>
    <name evidence="13" type="ORF">ZOSMA_160G00250</name>
</gene>
<keyword evidence="6" id="KW-1133">Transmembrane helix</keyword>
<dbReference type="GO" id="GO:0016757">
    <property type="term" value="F:glycosyltransferase activity"/>
    <property type="evidence" value="ECO:0007669"/>
    <property type="project" value="UniProtKB-KW"/>
</dbReference>
<comment type="subcellular location">
    <subcellularLocation>
        <location evidence="1">Membrane</location>
        <topology evidence="1">Single-pass membrane protein</topology>
    </subcellularLocation>
</comment>
<comment type="caution">
    <text evidence="13">The sequence shown here is derived from an EMBL/GenBank/DDBJ whole genome shotgun (WGS) entry which is preliminary data.</text>
</comment>
<dbReference type="OMA" id="RNMVEEY"/>
<evidence type="ECO:0000256" key="4">
    <source>
        <dbReference type="ARBA" id="ARBA00022679"/>
    </source>
</evidence>
<evidence type="ECO:0000256" key="6">
    <source>
        <dbReference type="ARBA" id="ARBA00022989"/>
    </source>
</evidence>
<organism evidence="13 14">
    <name type="scientific">Zostera marina</name>
    <name type="common">Eelgrass</name>
    <dbReference type="NCBI Taxonomy" id="29655"/>
    <lineage>
        <taxon>Eukaryota</taxon>
        <taxon>Viridiplantae</taxon>
        <taxon>Streptophyta</taxon>
        <taxon>Embryophyta</taxon>
        <taxon>Tracheophyta</taxon>
        <taxon>Spermatophyta</taxon>
        <taxon>Magnoliopsida</taxon>
        <taxon>Liliopsida</taxon>
        <taxon>Zosteraceae</taxon>
        <taxon>Zostera</taxon>
    </lineage>
</organism>
<keyword evidence="3 13" id="KW-0328">Glycosyltransferase</keyword>
<keyword evidence="4 13" id="KW-0808">Transferase</keyword>
<keyword evidence="12" id="KW-0732">Signal</keyword>
<keyword evidence="10" id="KW-0119">Carbohydrate metabolism</keyword>
<keyword evidence="7" id="KW-0472">Membrane</keyword>
<dbReference type="STRING" id="29655.A0A0K9PUP5"/>
<dbReference type="AlphaFoldDB" id="A0A0K9PUP5"/>
<dbReference type="GO" id="GO:0016020">
    <property type="term" value="C:membrane"/>
    <property type="evidence" value="ECO:0007669"/>
    <property type="project" value="UniProtKB-SubCell"/>
</dbReference>